<evidence type="ECO:0000256" key="1">
    <source>
        <dbReference type="SAM" id="SignalP"/>
    </source>
</evidence>
<sequence>MKLKSALVALFVAAFVLLAGCRTAPVYNVYDAPVMVTGNKPYTAEDVEKAIIRAGAGLGWQVRKVKPGQLIGTLYIRSHMAEVDITYSKDKYNIRYRNSTNLNYDGTKIHSNYNGWIQNFDNAIKRELLSI</sequence>
<reference evidence="2 3" key="1">
    <citation type="submission" date="2023-03" db="EMBL/GenBank/DDBJ databases">
        <authorList>
            <person name="Pearce D."/>
        </authorList>
    </citation>
    <scope>NUCLEOTIDE SEQUENCE [LARGE SCALE GENOMIC DNA]</scope>
    <source>
        <strain evidence="2">Msz</strain>
    </source>
</reference>
<name>A0ABN8X6U4_9GAMM</name>
<evidence type="ECO:0000313" key="2">
    <source>
        <dbReference type="EMBL" id="CAI8861949.1"/>
    </source>
</evidence>
<dbReference type="EMBL" id="OX458333">
    <property type="protein sequence ID" value="CAI8861949.1"/>
    <property type="molecule type" value="Genomic_DNA"/>
</dbReference>
<keyword evidence="1" id="KW-0732">Signal</keyword>
<evidence type="ECO:0008006" key="4">
    <source>
        <dbReference type="Google" id="ProtNLM"/>
    </source>
</evidence>
<dbReference type="RefSeq" id="WP_026611418.1">
    <property type="nucleotide sequence ID" value="NZ_OX458333.1"/>
</dbReference>
<protein>
    <recommendedName>
        <fullName evidence="4">Lipoprotein</fullName>
    </recommendedName>
</protein>
<proteinExistence type="predicted"/>
<keyword evidence="3" id="KW-1185">Reference proteome</keyword>
<feature type="signal peptide" evidence="1">
    <location>
        <begin position="1"/>
        <end position="19"/>
    </location>
</feature>
<evidence type="ECO:0000313" key="3">
    <source>
        <dbReference type="Proteomes" id="UP001162030"/>
    </source>
</evidence>
<dbReference type="Proteomes" id="UP001162030">
    <property type="component" value="Chromosome"/>
</dbReference>
<organism evidence="2 3">
    <name type="scientific">Methylocaldum szegediense</name>
    <dbReference type="NCBI Taxonomy" id="73780"/>
    <lineage>
        <taxon>Bacteria</taxon>
        <taxon>Pseudomonadati</taxon>
        <taxon>Pseudomonadota</taxon>
        <taxon>Gammaproteobacteria</taxon>
        <taxon>Methylococcales</taxon>
        <taxon>Methylococcaceae</taxon>
        <taxon>Methylocaldum</taxon>
    </lineage>
</organism>
<gene>
    <name evidence="2" type="ORF">MSZNOR_2711</name>
</gene>
<dbReference type="PROSITE" id="PS51257">
    <property type="entry name" value="PROKAR_LIPOPROTEIN"/>
    <property type="match status" value="1"/>
</dbReference>
<feature type="chain" id="PRO_5046609939" description="Lipoprotein" evidence="1">
    <location>
        <begin position="20"/>
        <end position="131"/>
    </location>
</feature>
<accession>A0ABN8X6U4</accession>